<sequence>MAATPLITFKAGQCTPTSATKIRPDPTPGYLYLYTEDDLPHLCWRPRTAAATTPTLDLLMIPGDGSFQPLVKNPGAETVESPTSGRVFVLSFQSSSQKHYFWLQSRAQGGALGVFSERDQRLGQIVDALLQGEEVDVEEEIEEMRRGGGGGGGRDDGGDNDAMDVDEQGHGLSRQGSGGAGPDATGGDARDEGEASREGGANGGRAATTSSTAPQDPSALVQNFLKSLSSNNTQQQQQRPPAPDADLPYTTLPDLLTPSTTLTFLNTASPDLLNTLTAHLPPSLLPSNPTPIQQREILARALRSPQFTQALASLTTALRDGGLPIIGEALDLRMAGGGRVKGGVMPLGGGRAVEGFVEGVKGRVEEDEKKEKEAKRQGHLTAQEREAMSTPAGNLSNMESKLGMTTNQNEAITTEKPAAEKGAVNGSGQTEEEKKKEAERLYEERIEEEYAKREGGA</sequence>
<keyword evidence="4" id="KW-0647">Proteasome</keyword>
<keyword evidence="3" id="KW-0963">Cytoplasm</keyword>
<gene>
    <name evidence="9" type="ORF">B0A50_03003</name>
</gene>
<feature type="compositionally biased region" description="Polar residues" evidence="6">
    <location>
        <begin position="391"/>
        <end position="412"/>
    </location>
</feature>
<evidence type="ECO:0000313" key="10">
    <source>
        <dbReference type="Proteomes" id="UP000308549"/>
    </source>
</evidence>
<dbReference type="GO" id="GO:0070628">
    <property type="term" value="F:proteasome binding"/>
    <property type="evidence" value="ECO:0007669"/>
    <property type="project" value="TreeGrafter"/>
</dbReference>
<dbReference type="Pfam" id="PF04683">
    <property type="entry name" value="Rpn13_ADRM1_Pru"/>
    <property type="match status" value="1"/>
</dbReference>
<dbReference type="InterPro" id="IPR032368">
    <property type="entry name" value="RPN13_DEUBAD"/>
</dbReference>
<dbReference type="GO" id="GO:0005737">
    <property type="term" value="C:cytoplasm"/>
    <property type="evidence" value="ECO:0007669"/>
    <property type="project" value="UniProtKB-SubCell"/>
</dbReference>
<dbReference type="InterPro" id="IPR038633">
    <property type="entry name" value="Rpn13/ADRM1_Pru_sf"/>
</dbReference>
<dbReference type="PANTHER" id="PTHR12225">
    <property type="entry name" value="ADHESION REGULATING MOLECULE 1 110 KDA CELL MEMBRANE GLYCOPROTEIN"/>
    <property type="match status" value="1"/>
</dbReference>
<dbReference type="Pfam" id="PF16550">
    <property type="entry name" value="RPN13_C"/>
    <property type="match status" value="1"/>
</dbReference>
<evidence type="ECO:0000259" key="8">
    <source>
        <dbReference type="PROSITE" id="PS51917"/>
    </source>
</evidence>
<dbReference type="GO" id="GO:0008541">
    <property type="term" value="C:proteasome regulatory particle, lid subcomplex"/>
    <property type="evidence" value="ECO:0007669"/>
    <property type="project" value="TreeGrafter"/>
</dbReference>
<evidence type="ECO:0000256" key="4">
    <source>
        <dbReference type="ARBA" id="ARBA00022942"/>
    </source>
</evidence>
<feature type="compositionally biased region" description="Basic and acidic residues" evidence="6">
    <location>
        <begin position="431"/>
        <end position="457"/>
    </location>
</feature>
<evidence type="ECO:0000256" key="6">
    <source>
        <dbReference type="SAM" id="MobiDB-lite"/>
    </source>
</evidence>
<feature type="compositionally biased region" description="Basic and acidic residues" evidence="6">
    <location>
        <begin position="363"/>
        <end position="387"/>
    </location>
</feature>
<dbReference type="InterPro" id="IPR044868">
    <property type="entry name" value="Rpn13/ADRM1_Pru"/>
</dbReference>
<evidence type="ECO:0000313" key="9">
    <source>
        <dbReference type="EMBL" id="TKA28676.1"/>
    </source>
</evidence>
<dbReference type="InterPro" id="IPR006773">
    <property type="entry name" value="Rpn13/ADRM1"/>
</dbReference>
<feature type="compositionally biased region" description="Low complexity" evidence="6">
    <location>
        <begin position="234"/>
        <end position="253"/>
    </location>
</feature>
<reference evidence="9 10" key="1">
    <citation type="submission" date="2017-03" db="EMBL/GenBank/DDBJ databases">
        <title>Genomes of endolithic fungi from Antarctica.</title>
        <authorList>
            <person name="Coleine C."/>
            <person name="Masonjones S."/>
            <person name="Stajich J.E."/>
        </authorList>
    </citation>
    <scope>NUCLEOTIDE SEQUENCE [LARGE SCALE GENOMIC DNA]</scope>
    <source>
        <strain evidence="9 10">CCFEE 6315</strain>
    </source>
</reference>
<feature type="region of interest" description="Disordered" evidence="6">
    <location>
        <begin position="230"/>
        <end position="253"/>
    </location>
</feature>
<evidence type="ECO:0000259" key="7">
    <source>
        <dbReference type="PROSITE" id="PS51916"/>
    </source>
</evidence>
<evidence type="ECO:0000256" key="5">
    <source>
        <dbReference type="ARBA" id="ARBA00023242"/>
    </source>
</evidence>
<dbReference type="AlphaFoldDB" id="A0A4U0U2P4"/>
<dbReference type="Gene3D" id="2.30.29.70">
    <property type="entry name" value="Proteasomal ubiquitin receptor Rpn13/ADRM1"/>
    <property type="match status" value="1"/>
</dbReference>
<keyword evidence="5" id="KW-0539">Nucleus</keyword>
<evidence type="ECO:0000256" key="3">
    <source>
        <dbReference type="ARBA" id="ARBA00022490"/>
    </source>
</evidence>
<dbReference type="EMBL" id="NAJL01000017">
    <property type="protein sequence ID" value="TKA28676.1"/>
    <property type="molecule type" value="Genomic_DNA"/>
</dbReference>
<organism evidence="9 10">
    <name type="scientific">Salinomyces thailandicus</name>
    <dbReference type="NCBI Taxonomy" id="706561"/>
    <lineage>
        <taxon>Eukaryota</taxon>
        <taxon>Fungi</taxon>
        <taxon>Dikarya</taxon>
        <taxon>Ascomycota</taxon>
        <taxon>Pezizomycotina</taxon>
        <taxon>Dothideomycetes</taxon>
        <taxon>Dothideomycetidae</taxon>
        <taxon>Mycosphaerellales</taxon>
        <taxon>Teratosphaeriaceae</taxon>
        <taxon>Salinomyces</taxon>
    </lineage>
</organism>
<comment type="subcellular location">
    <subcellularLocation>
        <location evidence="2">Cytoplasm</location>
    </subcellularLocation>
    <subcellularLocation>
        <location evidence="1">Nucleus</location>
    </subcellularLocation>
</comment>
<dbReference type="PROSITE" id="PS51917">
    <property type="entry name" value="PRU"/>
    <property type="match status" value="1"/>
</dbReference>
<protein>
    <submittedName>
        <fullName evidence="9">Uncharacterized protein</fullName>
    </submittedName>
</protein>
<dbReference type="GO" id="GO:0005634">
    <property type="term" value="C:nucleus"/>
    <property type="evidence" value="ECO:0007669"/>
    <property type="project" value="UniProtKB-SubCell"/>
</dbReference>
<evidence type="ECO:0000256" key="1">
    <source>
        <dbReference type="ARBA" id="ARBA00004123"/>
    </source>
</evidence>
<dbReference type="OrthoDB" id="340431at2759"/>
<feature type="domain" description="DEUBAD" evidence="7">
    <location>
        <begin position="243"/>
        <end position="374"/>
    </location>
</feature>
<keyword evidence="10" id="KW-1185">Reference proteome</keyword>
<evidence type="ECO:0000256" key="2">
    <source>
        <dbReference type="ARBA" id="ARBA00004496"/>
    </source>
</evidence>
<feature type="compositionally biased region" description="Polar residues" evidence="6">
    <location>
        <begin position="207"/>
        <end position="216"/>
    </location>
</feature>
<feature type="compositionally biased region" description="Basic and acidic residues" evidence="6">
    <location>
        <begin position="188"/>
        <end position="197"/>
    </location>
</feature>
<dbReference type="PROSITE" id="PS51916">
    <property type="entry name" value="DEUBAD"/>
    <property type="match status" value="1"/>
</dbReference>
<dbReference type="Gene3D" id="1.10.2020.20">
    <property type="match status" value="1"/>
</dbReference>
<comment type="caution">
    <text evidence="9">The sequence shown here is derived from an EMBL/GenBank/DDBJ whole genome shotgun (WGS) entry which is preliminary data.</text>
</comment>
<dbReference type="InterPro" id="IPR038108">
    <property type="entry name" value="RPN13_DEUBAD_sf"/>
</dbReference>
<feature type="domain" description="Pru" evidence="8">
    <location>
        <begin position="1"/>
        <end position="133"/>
    </location>
</feature>
<name>A0A4U0U2P4_9PEZI</name>
<dbReference type="GO" id="GO:0061133">
    <property type="term" value="F:endopeptidase activator activity"/>
    <property type="evidence" value="ECO:0007669"/>
    <property type="project" value="TreeGrafter"/>
</dbReference>
<accession>A0A4U0U2P4</accession>
<dbReference type="Proteomes" id="UP000308549">
    <property type="component" value="Unassembled WGS sequence"/>
</dbReference>
<proteinExistence type="predicted"/>
<dbReference type="InterPro" id="IPR044867">
    <property type="entry name" value="DEUBAD_dom"/>
</dbReference>
<dbReference type="PANTHER" id="PTHR12225:SF0">
    <property type="entry name" value="PROTEASOMAL UBIQUITIN RECEPTOR ADRM1"/>
    <property type="match status" value="1"/>
</dbReference>
<feature type="region of interest" description="Disordered" evidence="6">
    <location>
        <begin position="363"/>
        <end position="457"/>
    </location>
</feature>
<feature type="region of interest" description="Disordered" evidence="6">
    <location>
        <begin position="134"/>
        <end position="216"/>
    </location>
</feature>